<keyword evidence="1" id="KW-0472">Membrane</keyword>
<keyword evidence="1" id="KW-0812">Transmembrane</keyword>
<protein>
    <submittedName>
        <fullName evidence="2">Uncharacterized protein</fullName>
    </submittedName>
</protein>
<keyword evidence="1" id="KW-1133">Transmembrane helix</keyword>
<sequence>MMEFHWRIILFYFILFNFFHCTINLYDAVSQKAIALLVPESDRLFNSSAWNQ</sequence>
<name>A0AAU8JA09_9CYAN</name>
<reference evidence="2" key="1">
    <citation type="submission" date="2024-07" db="EMBL/GenBank/DDBJ databases">
        <authorList>
            <person name="Kim Y.J."/>
            <person name="Jeong J.Y."/>
        </authorList>
    </citation>
    <scope>NUCLEOTIDE SEQUENCE</scope>
    <source>
        <strain evidence="2">GIHE-MW2</strain>
    </source>
</reference>
<proteinExistence type="predicted"/>
<accession>A0AAU8JA09</accession>
<feature type="transmembrane region" description="Helical" evidence="1">
    <location>
        <begin position="6"/>
        <end position="26"/>
    </location>
</feature>
<gene>
    <name evidence="2" type="ORF">ABWT76_004328</name>
</gene>
<dbReference type="AlphaFoldDB" id="A0AAU8JA09"/>
<dbReference type="RefSeq" id="WP_354634948.1">
    <property type="nucleotide sequence ID" value="NZ_CP159837.1"/>
</dbReference>
<dbReference type="EMBL" id="CP159837">
    <property type="protein sequence ID" value="XCM35635.1"/>
    <property type="molecule type" value="Genomic_DNA"/>
</dbReference>
<evidence type="ECO:0000313" key="2">
    <source>
        <dbReference type="EMBL" id="XCM35635.1"/>
    </source>
</evidence>
<organism evidence="2">
    <name type="scientific">Planktothricoides raciborskii GIHE-MW2</name>
    <dbReference type="NCBI Taxonomy" id="2792601"/>
    <lineage>
        <taxon>Bacteria</taxon>
        <taxon>Bacillati</taxon>
        <taxon>Cyanobacteriota</taxon>
        <taxon>Cyanophyceae</taxon>
        <taxon>Oscillatoriophycideae</taxon>
        <taxon>Oscillatoriales</taxon>
        <taxon>Oscillatoriaceae</taxon>
        <taxon>Planktothricoides</taxon>
    </lineage>
</organism>
<evidence type="ECO:0000256" key="1">
    <source>
        <dbReference type="SAM" id="Phobius"/>
    </source>
</evidence>